<feature type="transmembrane region" description="Helical" evidence="1">
    <location>
        <begin position="186"/>
        <end position="204"/>
    </location>
</feature>
<feature type="transmembrane region" description="Helical" evidence="1">
    <location>
        <begin position="54"/>
        <end position="82"/>
    </location>
</feature>
<name>A0A417Z076_9BACI</name>
<keyword evidence="1" id="KW-0812">Transmembrane</keyword>
<organism evidence="4 5">
    <name type="scientific">Neobacillus notoginsengisoli</name>
    <dbReference type="NCBI Taxonomy" id="1578198"/>
    <lineage>
        <taxon>Bacteria</taxon>
        <taxon>Bacillati</taxon>
        <taxon>Bacillota</taxon>
        <taxon>Bacilli</taxon>
        <taxon>Bacillales</taxon>
        <taxon>Bacillaceae</taxon>
        <taxon>Neobacillus</taxon>
    </lineage>
</organism>
<sequence>MNLKKQLFIAFLLSFVSLLSFSFMAALVNKHKLIHFDQNIIQYVQGFESPKLTAMMKLFSLIGGTMAVMVISLLAIFILYIAFKHRSELVLFIAVMVGANFLFLSLKQVFHRARPDLHRLAEASNYSFPSGHATMAFALYGALTFLLWRHISSQIGRVLLIILSAFMILTIGISRIYLGVHYPSDIMGGYFISAFWLTFAIGFYQRYKERQYKRKLAS</sequence>
<dbReference type="Gene3D" id="1.20.144.10">
    <property type="entry name" value="Phosphatidic acid phosphatase type 2/haloperoxidase"/>
    <property type="match status" value="2"/>
</dbReference>
<dbReference type="InterPro" id="IPR000326">
    <property type="entry name" value="PAP2/HPO"/>
</dbReference>
<accession>A0A417Z076</accession>
<keyword evidence="2" id="KW-0732">Signal</keyword>
<feature type="signal peptide" evidence="2">
    <location>
        <begin position="1"/>
        <end position="25"/>
    </location>
</feature>
<keyword evidence="5" id="KW-1185">Reference proteome</keyword>
<evidence type="ECO:0000256" key="1">
    <source>
        <dbReference type="SAM" id="Phobius"/>
    </source>
</evidence>
<feature type="transmembrane region" description="Helical" evidence="1">
    <location>
        <begin position="89"/>
        <end position="106"/>
    </location>
</feature>
<dbReference type="Pfam" id="PF01569">
    <property type="entry name" value="PAP2"/>
    <property type="match status" value="1"/>
</dbReference>
<dbReference type="AlphaFoldDB" id="A0A417Z076"/>
<evidence type="ECO:0000256" key="2">
    <source>
        <dbReference type="SAM" id="SignalP"/>
    </source>
</evidence>
<proteinExistence type="predicted"/>
<dbReference type="InterPro" id="IPR036938">
    <property type="entry name" value="PAP2/HPO_sf"/>
</dbReference>
<dbReference type="CDD" id="cd03392">
    <property type="entry name" value="PAP2_like_2"/>
    <property type="match status" value="1"/>
</dbReference>
<dbReference type="SUPFAM" id="SSF48317">
    <property type="entry name" value="Acid phosphatase/Vanadium-dependent haloperoxidase"/>
    <property type="match status" value="1"/>
</dbReference>
<dbReference type="Proteomes" id="UP000284416">
    <property type="component" value="Unassembled WGS sequence"/>
</dbReference>
<evidence type="ECO:0000313" key="5">
    <source>
        <dbReference type="Proteomes" id="UP000284416"/>
    </source>
</evidence>
<dbReference type="SMART" id="SM00014">
    <property type="entry name" value="acidPPc"/>
    <property type="match status" value="1"/>
</dbReference>
<comment type="caution">
    <text evidence="4">The sequence shown here is derived from an EMBL/GenBank/DDBJ whole genome shotgun (WGS) entry which is preliminary data.</text>
</comment>
<evidence type="ECO:0000259" key="3">
    <source>
        <dbReference type="SMART" id="SM00014"/>
    </source>
</evidence>
<feature type="transmembrane region" description="Helical" evidence="1">
    <location>
        <begin position="160"/>
        <end position="180"/>
    </location>
</feature>
<keyword evidence="1" id="KW-0472">Membrane</keyword>
<keyword evidence="1" id="KW-1133">Transmembrane helix</keyword>
<protein>
    <submittedName>
        <fullName evidence="4">PAP2 family protein</fullName>
    </submittedName>
</protein>
<feature type="transmembrane region" description="Helical" evidence="1">
    <location>
        <begin position="126"/>
        <end position="148"/>
    </location>
</feature>
<dbReference type="EMBL" id="QWEG01000001">
    <property type="protein sequence ID" value="RHW43436.1"/>
    <property type="molecule type" value="Genomic_DNA"/>
</dbReference>
<dbReference type="PANTHER" id="PTHR14969">
    <property type="entry name" value="SPHINGOSINE-1-PHOSPHATE PHOSPHOHYDROLASE"/>
    <property type="match status" value="1"/>
</dbReference>
<dbReference type="PANTHER" id="PTHR14969:SF13">
    <property type="entry name" value="AT30094P"/>
    <property type="match status" value="1"/>
</dbReference>
<gene>
    <name evidence="4" type="ORF">D1B31_01890</name>
</gene>
<reference evidence="4 5" key="1">
    <citation type="journal article" date="2017" name="Int. J. Syst. Evol. Microbiol.">
        <title>Bacillus notoginsengisoli sp. nov., a novel bacterium isolated from the rhizosphere of Panax notoginseng.</title>
        <authorList>
            <person name="Zhang M.Y."/>
            <person name="Cheng J."/>
            <person name="Cai Y."/>
            <person name="Zhang T.Y."/>
            <person name="Wu Y.Y."/>
            <person name="Manikprabhu D."/>
            <person name="Li W.J."/>
            <person name="Zhang Y.X."/>
        </authorList>
    </citation>
    <scope>NUCLEOTIDE SEQUENCE [LARGE SCALE GENOMIC DNA]</scope>
    <source>
        <strain evidence="4 5">JCM 30743</strain>
    </source>
</reference>
<evidence type="ECO:0000313" key="4">
    <source>
        <dbReference type="EMBL" id="RHW43436.1"/>
    </source>
</evidence>
<feature type="chain" id="PRO_5038577358" evidence="2">
    <location>
        <begin position="26"/>
        <end position="218"/>
    </location>
</feature>
<feature type="domain" description="Phosphatidic acid phosphatase type 2/haloperoxidase" evidence="3">
    <location>
        <begin position="89"/>
        <end position="201"/>
    </location>
</feature>
<dbReference type="OrthoDB" id="9789113at2"/>